<feature type="compositionally biased region" description="Polar residues" evidence="2">
    <location>
        <begin position="11"/>
        <end position="25"/>
    </location>
</feature>
<feature type="region of interest" description="Disordered" evidence="2">
    <location>
        <begin position="289"/>
        <end position="436"/>
    </location>
</feature>
<feature type="compositionally biased region" description="Polar residues" evidence="2">
    <location>
        <begin position="514"/>
        <end position="526"/>
    </location>
</feature>
<dbReference type="OrthoDB" id="6119711at2759"/>
<proteinExistence type="predicted"/>
<feature type="compositionally biased region" description="Basic and acidic residues" evidence="2">
    <location>
        <begin position="733"/>
        <end position="744"/>
    </location>
</feature>
<evidence type="ECO:0000256" key="2">
    <source>
        <dbReference type="SAM" id="MobiDB-lite"/>
    </source>
</evidence>
<feature type="region of interest" description="Disordered" evidence="2">
    <location>
        <begin position="552"/>
        <end position="820"/>
    </location>
</feature>
<protein>
    <submittedName>
        <fullName evidence="3">Uncharacterized protein</fullName>
    </submittedName>
</protein>
<feature type="region of interest" description="Disordered" evidence="2">
    <location>
        <begin position="1"/>
        <end position="210"/>
    </location>
</feature>
<feature type="compositionally biased region" description="Basic and acidic residues" evidence="2">
    <location>
        <begin position="805"/>
        <end position="820"/>
    </location>
</feature>
<name>A0A6J8EFS9_MYTCO</name>
<feature type="compositionally biased region" description="Basic and acidic residues" evidence="2">
    <location>
        <begin position="552"/>
        <end position="561"/>
    </location>
</feature>
<feature type="compositionally biased region" description="Polar residues" evidence="2">
    <location>
        <begin position="307"/>
        <end position="326"/>
    </location>
</feature>
<evidence type="ECO:0000313" key="3">
    <source>
        <dbReference type="EMBL" id="CAC5419484.1"/>
    </source>
</evidence>
<keyword evidence="1" id="KW-0175">Coiled coil</keyword>
<sequence length="1041" mass="118185">MQTNKRRDNLRSNASTRLSSASLSNLKRKSSIPAILEGVNLPSDTPEGSENGSDLNSDLSPYSQTSKNKSASGSDILTHASLRSRTKQKVQVESDDNVSSSSEVKTTGSDQGTITSTLDSNKESYTETFRTSPRKKPKQIDTETKKPKQIDTETISRSPRKIPRQNEDKASKNLQAVRHSIVIDEVSSDSTSPLLSQRKEEKLRRSPRKRTFQSVLNSSVNNNSVMSTKTLAEIADVDISEKSLRIQLERIDGADESEGGIVVQNDKKVERELASCKKLKTSINEQALSRSTNIDDGRRSSRLHKVSQMNSDQDIPQKSVRNSRLQADSPMKSDDSPQKSVRRSRLQKVSPMNSDEESPHKSRRSRLQKVSPMKTDEDSPQKSVRRSRLQKVSPMKSDEDSPQKSVRRSRLESLDSQDQTTDINEKRRSSRLTKLDHKNTDINDTLYSTSSVEMVNRKTKVTISRQKEGLKKIETSSDNVIEDGEEISGDNPENVTEENEEISRENVIKDHQGSSRFQQKDISGQNHISTAVNPVNISYGENWNERKLNELDNDSESDKISKNNSKSINSDISRRQASIEESEDITEDQHVFSESIEESDGYKSREDIFRTASSDEKSIDSEVRKNTDQNQRTEKQNTSRLSPLRELHTNTGHKENKINETSFQNQQKGNEKNSTLSKSSRSNEKHESYLSENKNSSCQEDVVSMETGINSIEHEMEPKLVDVHEINEEEIGQEEKEFSHHTEGDLVDTDNEGEVSGNKKQRSHNHGDHPREIESAHRTEDDLVDTDNEHDEGEVSGNKKQRSHNHGDHPREIESSHLTEDDLVDTANEREVLGNKKQSLHNHGDHPREIESILVHVSSDTPARKKSINAVKKKVRIVADEPESFNEERTVRMWKGNDRNRTKGDLIDLDIVLETITNTIDERRSGCSDSLGKKALNSLLVYTRKEITDMINKIEDLKHDKKDLSRSRKDVKMLREKLLQLQMDRTSLLKKIKAKKQTIKPKLNDISQWLTSMTRLMKVTPNTKSPRKVVYTTFGNFPFNV</sequence>
<feature type="coiled-coil region" evidence="1">
    <location>
        <begin position="947"/>
        <end position="984"/>
    </location>
</feature>
<evidence type="ECO:0000313" key="4">
    <source>
        <dbReference type="Proteomes" id="UP000507470"/>
    </source>
</evidence>
<organism evidence="3 4">
    <name type="scientific">Mytilus coruscus</name>
    <name type="common">Sea mussel</name>
    <dbReference type="NCBI Taxonomy" id="42192"/>
    <lineage>
        <taxon>Eukaryota</taxon>
        <taxon>Metazoa</taxon>
        <taxon>Spiralia</taxon>
        <taxon>Lophotrochozoa</taxon>
        <taxon>Mollusca</taxon>
        <taxon>Bivalvia</taxon>
        <taxon>Autobranchia</taxon>
        <taxon>Pteriomorphia</taxon>
        <taxon>Mytilida</taxon>
        <taxon>Mytiloidea</taxon>
        <taxon>Mytilidae</taxon>
        <taxon>Mytilinae</taxon>
        <taxon>Mytilus</taxon>
    </lineage>
</organism>
<feature type="compositionally biased region" description="Basic and acidic residues" evidence="2">
    <location>
        <begin position="501"/>
        <end position="513"/>
    </location>
</feature>
<evidence type="ECO:0000256" key="1">
    <source>
        <dbReference type="SAM" id="Coils"/>
    </source>
</evidence>
<feature type="compositionally biased region" description="Polar residues" evidence="2">
    <location>
        <begin position="105"/>
        <end position="119"/>
    </location>
</feature>
<dbReference type="InterPro" id="IPR025214">
    <property type="entry name" value="CENP-U"/>
</dbReference>
<dbReference type="Proteomes" id="UP000507470">
    <property type="component" value="Unassembled WGS sequence"/>
</dbReference>
<feature type="compositionally biased region" description="Basic and acidic residues" evidence="2">
    <location>
        <begin position="600"/>
        <end position="658"/>
    </location>
</feature>
<accession>A0A6J8EFS9</accession>
<feature type="compositionally biased region" description="Basic and acidic residues" evidence="2">
    <location>
        <begin position="712"/>
        <end position="726"/>
    </location>
</feature>
<dbReference type="EMBL" id="CACVKT020009032">
    <property type="protein sequence ID" value="CAC5419484.1"/>
    <property type="molecule type" value="Genomic_DNA"/>
</dbReference>
<keyword evidence="4" id="KW-1185">Reference proteome</keyword>
<reference evidence="3 4" key="1">
    <citation type="submission" date="2020-06" db="EMBL/GenBank/DDBJ databases">
        <authorList>
            <person name="Li R."/>
            <person name="Bekaert M."/>
        </authorList>
    </citation>
    <scope>NUCLEOTIDE SEQUENCE [LARGE SCALE GENOMIC DNA]</scope>
    <source>
        <strain evidence="4">wild</strain>
    </source>
</reference>
<feature type="compositionally biased region" description="Basic and acidic residues" evidence="2">
    <location>
        <begin position="1"/>
        <end position="10"/>
    </location>
</feature>
<gene>
    <name evidence="3" type="ORF">MCOR_51814</name>
</gene>
<feature type="compositionally biased region" description="Acidic residues" evidence="2">
    <location>
        <begin position="782"/>
        <end position="794"/>
    </location>
</feature>
<feature type="compositionally biased region" description="Basic and acidic residues" evidence="2">
    <location>
        <begin position="138"/>
        <end position="151"/>
    </location>
</feature>
<dbReference type="AlphaFoldDB" id="A0A6J8EFS9"/>
<dbReference type="Pfam" id="PF13097">
    <property type="entry name" value="CENP-U"/>
    <property type="match status" value="1"/>
</dbReference>
<feature type="region of interest" description="Disordered" evidence="2">
    <location>
        <begin position="482"/>
        <end position="526"/>
    </location>
</feature>
<feature type="compositionally biased region" description="Polar residues" evidence="2">
    <location>
        <begin position="42"/>
        <end position="75"/>
    </location>
</feature>
<feature type="compositionally biased region" description="Low complexity" evidence="2">
    <location>
        <begin position="562"/>
        <end position="571"/>
    </location>
</feature>
<feature type="compositionally biased region" description="Basic and acidic residues" evidence="2">
    <location>
        <begin position="423"/>
        <end position="436"/>
    </location>
</feature>
<feature type="compositionally biased region" description="Polar residues" evidence="2">
    <location>
        <begin position="690"/>
        <end position="699"/>
    </location>
</feature>
<feature type="compositionally biased region" description="Basic and acidic residues" evidence="2">
    <location>
        <begin position="765"/>
        <end position="781"/>
    </location>
</feature>
<feature type="compositionally biased region" description="Polar residues" evidence="2">
    <location>
        <begin position="659"/>
        <end position="680"/>
    </location>
</feature>